<evidence type="ECO:0000313" key="1">
    <source>
        <dbReference type="EMBL" id="MCZ4590393.1"/>
    </source>
</evidence>
<accession>A0AAX3YUZ1</accession>
<reference evidence="2" key="2">
    <citation type="submission" date="2023-07" db="EMBL/GenBank/DDBJ databases">
        <title>Genomic analysis of Rhodococcus opacus VOC-14 with glycol ethers degradation activity.</title>
        <authorList>
            <person name="Narkevich D.A."/>
            <person name="Hlushen A.M."/>
            <person name="Akhremchuk A.E."/>
            <person name="Sikolenko M.A."/>
            <person name="Valentovich L.N."/>
        </authorList>
    </citation>
    <scope>NUCLEOTIDE SEQUENCE</scope>
    <source>
        <strain evidence="2">VOC-14</strain>
        <plasmid evidence="2">pRho-VOC14-L</plasmid>
    </source>
</reference>
<keyword evidence="2" id="KW-0614">Plasmid</keyword>
<dbReference type="Proteomes" id="UP001231166">
    <property type="component" value="Plasmid pRho-VOC14-L"/>
</dbReference>
<geneLocation type="plasmid" evidence="2 4">
    <name>pRho-VOC14-L</name>
</geneLocation>
<name>A0AAX3YUZ1_RHOOP</name>
<reference evidence="1" key="1">
    <citation type="submission" date="2022-12" db="EMBL/GenBank/DDBJ databases">
        <authorList>
            <person name="Krivoruchko A.V."/>
            <person name="Elkin A."/>
        </authorList>
    </citation>
    <scope>NUCLEOTIDE SEQUENCE</scope>
    <source>
        <strain evidence="1">IEGM 249</strain>
    </source>
</reference>
<dbReference type="AlphaFoldDB" id="A0AAX3YUZ1"/>
<sequence>MARAQSVGAFAPVDSATVVQNCHALYVHEVLRSHARGLPSAEMPKRLLRRLETPLAPLMITPNGQWLTQLSAI</sequence>
<organism evidence="2 4">
    <name type="scientific">Rhodococcus opacus</name>
    <name type="common">Nocardia opaca</name>
    <dbReference type="NCBI Taxonomy" id="37919"/>
    <lineage>
        <taxon>Bacteria</taxon>
        <taxon>Bacillati</taxon>
        <taxon>Actinomycetota</taxon>
        <taxon>Actinomycetes</taxon>
        <taxon>Mycobacteriales</taxon>
        <taxon>Nocardiaceae</taxon>
        <taxon>Rhodococcus</taxon>
    </lineage>
</organism>
<proteinExistence type="predicted"/>
<dbReference type="EMBL" id="CP130956">
    <property type="protein sequence ID" value="WLF52261.1"/>
    <property type="molecule type" value="Genomic_DNA"/>
</dbReference>
<evidence type="ECO:0000313" key="4">
    <source>
        <dbReference type="Proteomes" id="UP001231166"/>
    </source>
</evidence>
<dbReference type="RefSeq" id="WP_269593005.1">
    <property type="nucleotide sequence ID" value="NZ_CP130956.1"/>
</dbReference>
<dbReference type="Proteomes" id="UP001066327">
    <property type="component" value="Unassembled WGS sequence"/>
</dbReference>
<evidence type="ECO:0000313" key="2">
    <source>
        <dbReference type="EMBL" id="WLF52261.1"/>
    </source>
</evidence>
<keyword evidence="3" id="KW-1185">Reference proteome</keyword>
<evidence type="ECO:0000313" key="3">
    <source>
        <dbReference type="Proteomes" id="UP001066327"/>
    </source>
</evidence>
<dbReference type="EMBL" id="JAPWIS010000048">
    <property type="protein sequence ID" value="MCZ4590393.1"/>
    <property type="molecule type" value="Genomic_DNA"/>
</dbReference>
<gene>
    <name evidence="1" type="ORF">O4328_43425</name>
    <name evidence="2" type="ORF">Q5707_43470</name>
</gene>
<protein>
    <submittedName>
        <fullName evidence="2">Uncharacterized protein</fullName>
    </submittedName>
</protein>